<feature type="region of interest" description="Disordered" evidence="2">
    <location>
        <begin position="275"/>
        <end position="301"/>
    </location>
</feature>
<dbReference type="GO" id="GO:0008597">
    <property type="term" value="F:calcium-dependent protein serine/threonine phosphatase regulator activity"/>
    <property type="evidence" value="ECO:0007669"/>
    <property type="project" value="TreeGrafter"/>
</dbReference>
<dbReference type="STRING" id="246404.A0A507EEF2"/>
<keyword evidence="4" id="KW-1185">Reference proteome</keyword>
<comment type="caution">
    <text evidence="3">The sequence shown here is derived from an EMBL/GenBank/DDBJ whole genome shotgun (WGS) entry which is preliminary data.</text>
</comment>
<dbReference type="InterPro" id="IPR012677">
    <property type="entry name" value="Nucleotide-bd_a/b_plait_sf"/>
</dbReference>
<dbReference type="SUPFAM" id="SSF54928">
    <property type="entry name" value="RNA-binding domain, RBD"/>
    <property type="match status" value="1"/>
</dbReference>
<dbReference type="GO" id="GO:0005634">
    <property type="term" value="C:nucleus"/>
    <property type="evidence" value="ECO:0007669"/>
    <property type="project" value="TreeGrafter"/>
</dbReference>
<proteinExistence type="inferred from homology"/>
<organism evidence="3 4">
    <name type="scientific">Chytriomyces confervae</name>
    <dbReference type="NCBI Taxonomy" id="246404"/>
    <lineage>
        <taxon>Eukaryota</taxon>
        <taxon>Fungi</taxon>
        <taxon>Fungi incertae sedis</taxon>
        <taxon>Chytridiomycota</taxon>
        <taxon>Chytridiomycota incertae sedis</taxon>
        <taxon>Chytridiomycetes</taxon>
        <taxon>Chytridiales</taxon>
        <taxon>Chytriomycetaceae</taxon>
        <taxon>Chytriomyces</taxon>
    </lineage>
</organism>
<dbReference type="GO" id="GO:0003676">
    <property type="term" value="F:nucleic acid binding"/>
    <property type="evidence" value="ECO:0007669"/>
    <property type="project" value="InterPro"/>
</dbReference>
<evidence type="ECO:0000313" key="4">
    <source>
        <dbReference type="Proteomes" id="UP000320333"/>
    </source>
</evidence>
<comment type="similarity">
    <text evidence="1">Belongs to the RCAN family.</text>
</comment>
<name>A0A507EEF2_9FUNG</name>
<sequence>MTKQNPVDPSITSTTSAPATQPGNSLLFTNLHWTAFEDAAQCLRDLIEQETSTHVSRFVPLSSFFRCLVVFDSHHAAARVRQLLNGREFKGGKTMNIVDAGTSNESRLAVPSNAHVPEIERNFLLSPPGSPPVGWVQNSESQPSAGGHHAAMIIDALSQLDDFSLDAETGMEPESANASRGADYTVEGALSEREVVDRLGIQPDDRTRHILTFGSVPGGDAKNGGMEWKVELPAILVEDHTKDEREDGSHPSLNEGMHAMGMSISRVDSLDSIGELPGSVIGGTRMPRTSIPPPHASRPAQ</sequence>
<dbReference type="PANTHER" id="PTHR10300:SF14">
    <property type="entry name" value="PROTEIN SARAH"/>
    <property type="match status" value="1"/>
</dbReference>
<dbReference type="Proteomes" id="UP000320333">
    <property type="component" value="Unassembled WGS sequence"/>
</dbReference>
<dbReference type="OrthoDB" id="17212at2759"/>
<gene>
    <name evidence="3" type="ORF">CcCBS67573_g08891</name>
</gene>
<dbReference type="GO" id="GO:0019722">
    <property type="term" value="P:calcium-mediated signaling"/>
    <property type="evidence" value="ECO:0007669"/>
    <property type="project" value="InterPro"/>
</dbReference>
<evidence type="ECO:0000256" key="2">
    <source>
        <dbReference type="SAM" id="MobiDB-lite"/>
    </source>
</evidence>
<dbReference type="AlphaFoldDB" id="A0A507EEF2"/>
<dbReference type="InterPro" id="IPR006931">
    <property type="entry name" value="Calcipressin"/>
</dbReference>
<dbReference type="PANTHER" id="PTHR10300">
    <property type="entry name" value="CALCIPRESSIN"/>
    <property type="match status" value="1"/>
</dbReference>
<evidence type="ECO:0008006" key="5">
    <source>
        <dbReference type="Google" id="ProtNLM"/>
    </source>
</evidence>
<reference evidence="3 4" key="1">
    <citation type="journal article" date="2019" name="Sci. Rep.">
        <title>Comparative genomics of chytrid fungi reveal insights into the obligate biotrophic and pathogenic lifestyle of Synchytrium endobioticum.</title>
        <authorList>
            <person name="van de Vossenberg B.T.L.H."/>
            <person name="Warris S."/>
            <person name="Nguyen H.D.T."/>
            <person name="van Gent-Pelzer M.P.E."/>
            <person name="Joly D.L."/>
            <person name="van de Geest H.C."/>
            <person name="Bonants P.J.M."/>
            <person name="Smith D.S."/>
            <person name="Levesque C.A."/>
            <person name="van der Lee T.A.J."/>
        </authorList>
    </citation>
    <scope>NUCLEOTIDE SEQUENCE [LARGE SCALE GENOMIC DNA]</scope>
    <source>
        <strain evidence="3 4">CBS 675.73</strain>
    </source>
</reference>
<dbReference type="Pfam" id="PF04847">
    <property type="entry name" value="Calcipressin"/>
    <property type="match status" value="1"/>
</dbReference>
<accession>A0A507EEF2</accession>
<dbReference type="InterPro" id="IPR035979">
    <property type="entry name" value="RBD_domain_sf"/>
</dbReference>
<feature type="compositionally biased region" description="Pro residues" evidence="2">
    <location>
        <begin position="290"/>
        <end position="301"/>
    </location>
</feature>
<dbReference type="Gene3D" id="3.30.70.330">
    <property type="match status" value="1"/>
</dbReference>
<evidence type="ECO:0000256" key="1">
    <source>
        <dbReference type="ARBA" id="ARBA00008209"/>
    </source>
</evidence>
<dbReference type="GO" id="GO:0005737">
    <property type="term" value="C:cytoplasm"/>
    <property type="evidence" value="ECO:0007669"/>
    <property type="project" value="TreeGrafter"/>
</dbReference>
<protein>
    <recommendedName>
        <fullName evidence="5">Calcipressin</fullName>
    </recommendedName>
</protein>
<dbReference type="EMBL" id="QEAP01000656">
    <property type="protein sequence ID" value="TPX61777.1"/>
    <property type="molecule type" value="Genomic_DNA"/>
</dbReference>
<evidence type="ECO:0000313" key="3">
    <source>
        <dbReference type="EMBL" id="TPX61777.1"/>
    </source>
</evidence>